<reference evidence="4 5" key="1">
    <citation type="submission" date="2023-08" db="EMBL/GenBank/DDBJ databases">
        <authorList>
            <person name="Park J.-S."/>
        </authorList>
    </citation>
    <scope>NUCLEOTIDE SEQUENCE [LARGE SCALE GENOMIC DNA]</scope>
    <source>
        <strain evidence="4 5">2205SS18-9</strain>
    </source>
</reference>
<organism evidence="4 5">
    <name type="scientific">Chengkuizengella axinellae</name>
    <dbReference type="NCBI Taxonomy" id="3064388"/>
    <lineage>
        <taxon>Bacteria</taxon>
        <taxon>Bacillati</taxon>
        <taxon>Bacillota</taxon>
        <taxon>Bacilli</taxon>
        <taxon>Bacillales</taxon>
        <taxon>Paenibacillaceae</taxon>
        <taxon>Chengkuizengella</taxon>
    </lineage>
</organism>
<dbReference type="PROSITE" id="PS51186">
    <property type="entry name" value="GNAT"/>
    <property type="match status" value="1"/>
</dbReference>
<dbReference type="Gene3D" id="3.40.630.30">
    <property type="match status" value="1"/>
</dbReference>
<dbReference type="InterPro" id="IPR000182">
    <property type="entry name" value="GNAT_dom"/>
</dbReference>
<accession>A0ABT9J5A8</accession>
<name>A0ABT9J5A8_9BACL</name>
<dbReference type="Pfam" id="PF00583">
    <property type="entry name" value="Acetyltransf_1"/>
    <property type="match status" value="1"/>
</dbReference>
<dbReference type="EMBL" id="JAVAMP010000017">
    <property type="protein sequence ID" value="MDP5276647.1"/>
    <property type="molecule type" value="Genomic_DNA"/>
</dbReference>
<feature type="domain" description="N-acetyltransferase" evidence="3">
    <location>
        <begin position="6"/>
        <end position="150"/>
    </location>
</feature>
<dbReference type="SUPFAM" id="SSF55729">
    <property type="entry name" value="Acyl-CoA N-acyltransferases (Nat)"/>
    <property type="match status" value="1"/>
</dbReference>
<evidence type="ECO:0000256" key="1">
    <source>
        <dbReference type="ARBA" id="ARBA00022679"/>
    </source>
</evidence>
<dbReference type="InterPro" id="IPR016181">
    <property type="entry name" value="Acyl_CoA_acyltransferase"/>
</dbReference>
<evidence type="ECO:0000313" key="4">
    <source>
        <dbReference type="EMBL" id="MDP5276647.1"/>
    </source>
</evidence>
<sequence length="150" mass="17221">MEKKKWIIRKATVDDAKSLSECMISAYSKYLTRLNGANLPPMTIDYEKEISSYPVWVIESGKEIAGGLILMFENQRTTIANIAVHPDFQGKGLGKSLMNFAEAEAKRRGYTELSLATHILLTENISYYLNLGWEEIDRDDTRVYMRKYIN</sequence>
<evidence type="ECO:0000259" key="3">
    <source>
        <dbReference type="PROSITE" id="PS51186"/>
    </source>
</evidence>
<dbReference type="InterPro" id="IPR050832">
    <property type="entry name" value="Bact_Acetyltransf"/>
</dbReference>
<dbReference type="PANTHER" id="PTHR43877">
    <property type="entry name" value="AMINOALKYLPHOSPHONATE N-ACETYLTRANSFERASE-RELATED-RELATED"/>
    <property type="match status" value="1"/>
</dbReference>
<comment type="caution">
    <text evidence="4">The sequence shown here is derived from an EMBL/GenBank/DDBJ whole genome shotgun (WGS) entry which is preliminary data.</text>
</comment>
<protein>
    <submittedName>
        <fullName evidence="4">GNAT family N-acetyltransferase</fullName>
    </submittedName>
</protein>
<evidence type="ECO:0000313" key="5">
    <source>
        <dbReference type="Proteomes" id="UP001231941"/>
    </source>
</evidence>
<evidence type="ECO:0000256" key="2">
    <source>
        <dbReference type="ARBA" id="ARBA00023315"/>
    </source>
</evidence>
<proteinExistence type="predicted"/>
<gene>
    <name evidence="4" type="ORF">Q5Y73_21370</name>
</gene>
<keyword evidence="1" id="KW-0808">Transferase</keyword>
<dbReference type="RefSeq" id="WP_305993956.1">
    <property type="nucleotide sequence ID" value="NZ_JAVAMP010000017.1"/>
</dbReference>
<keyword evidence="5" id="KW-1185">Reference proteome</keyword>
<dbReference type="Proteomes" id="UP001231941">
    <property type="component" value="Unassembled WGS sequence"/>
</dbReference>
<keyword evidence="2" id="KW-0012">Acyltransferase</keyword>
<dbReference type="CDD" id="cd04301">
    <property type="entry name" value="NAT_SF"/>
    <property type="match status" value="1"/>
</dbReference>